<organism evidence="1 2">
    <name type="scientific">Ammoniphilus resinae</name>
    <dbReference type="NCBI Taxonomy" id="861532"/>
    <lineage>
        <taxon>Bacteria</taxon>
        <taxon>Bacillati</taxon>
        <taxon>Bacillota</taxon>
        <taxon>Bacilli</taxon>
        <taxon>Bacillales</taxon>
        <taxon>Paenibacillaceae</taxon>
        <taxon>Aneurinibacillus group</taxon>
        <taxon>Ammoniphilus</taxon>
    </lineage>
</organism>
<comment type="caution">
    <text evidence="1">The sequence shown here is derived from an EMBL/GenBank/DDBJ whole genome shotgun (WGS) entry which is preliminary data.</text>
</comment>
<gene>
    <name evidence="1" type="ORF">J2Z37_004710</name>
</gene>
<proteinExistence type="predicted"/>
<dbReference type="Proteomes" id="UP001519343">
    <property type="component" value="Unassembled WGS sequence"/>
</dbReference>
<name>A0ABS4GXU6_9BACL</name>
<sequence>MGGKSRLIIGPGAHSSINDLLPYDFKDYQVVWFDHYFRGIDKTALKRGQRADVCAGAKSVAV</sequence>
<evidence type="ECO:0000313" key="1">
    <source>
        <dbReference type="EMBL" id="MBP1934690.1"/>
    </source>
</evidence>
<dbReference type="EMBL" id="JAGGKT010000025">
    <property type="protein sequence ID" value="MBP1934690.1"/>
    <property type="molecule type" value="Genomic_DNA"/>
</dbReference>
<evidence type="ECO:0000313" key="2">
    <source>
        <dbReference type="Proteomes" id="UP001519343"/>
    </source>
</evidence>
<accession>A0ABS4GXU6</accession>
<dbReference type="RefSeq" id="WP_209812676.1">
    <property type="nucleotide sequence ID" value="NZ_JAGGKT010000025.1"/>
</dbReference>
<keyword evidence="2" id="KW-1185">Reference proteome</keyword>
<protein>
    <submittedName>
        <fullName evidence="1">Uncharacterized protein</fullName>
    </submittedName>
</protein>
<reference evidence="1 2" key="1">
    <citation type="submission" date="2021-03" db="EMBL/GenBank/DDBJ databases">
        <title>Genomic Encyclopedia of Type Strains, Phase IV (KMG-IV): sequencing the most valuable type-strain genomes for metagenomic binning, comparative biology and taxonomic classification.</title>
        <authorList>
            <person name="Goeker M."/>
        </authorList>
    </citation>
    <scope>NUCLEOTIDE SEQUENCE [LARGE SCALE GENOMIC DNA]</scope>
    <source>
        <strain evidence="1 2">DSM 24738</strain>
    </source>
</reference>